<comment type="similarity">
    <text evidence="1 3 5">Belongs to the GrpE family.</text>
</comment>
<dbReference type="InterPro" id="IPR009012">
    <property type="entry name" value="GrpE_head"/>
</dbReference>
<comment type="subcellular location">
    <subcellularLocation>
        <location evidence="3">Cytoplasm</location>
    </subcellularLocation>
</comment>
<feature type="region of interest" description="Disordered" evidence="7">
    <location>
        <begin position="1"/>
        <end position="59"/>
    </location>
</feature>
<dbReference type="Pfam" id="PF01025">
    <property type="entry name" value="GrpE"/>
    <property type="match status" value="1"/>
</dbReference>
<dbReference type="GO" id="GO:0005737">
    <property type="term" value="C:cytoplasm"/>
    <property type="evidence" value="ECO:0007669"/>
    <property type="project" value="UniProtKB-SubCell"/>
</dbReference>
<keyword evidence="6" id="KW-0175">Coiled coil</keyword>
<accession>A0A1F5YM03</accession>
<evidence type="ECO:0000313" key="9">
    <source>
        <dbReference type="Proteomes" id="UP000179129"/>
    </source>
</evidence>
<dbReference type="STRING" id="1817867.A3F83_06505"/>
<dbReference type="Proteomes" id="UP000179129">
    <property type="component" value="Unassembled WGS sequence"/>
</dbReference>
<dbReference type="EMBL" id="MFIX01000235">
    <property type="protein sequence ID" value="OGG00912.1"/>
    <property type="molecule type" value="Genomic_DNA"/>
</dbReference>
<dbReference type="PANTHER" id="PTHR21237:SF23">
    <property type="entry name" value="GRPE PROTEIN HOMOLOG, MITOCHONDRIAL"/>
    <property type="match status" value="1"/>
</dbReference>
<evidence type="ECO:0000256" key="3">
    <source>
        <dbReference type="HAMAP-Rule" id="MF_01151"/>
    </source>
</evidence>
<comment type="caution">
    <text evidence="8">The sequence shown here is derived from an EMBL/GenBank/DDBJ whole genome shotgun (WGS) entry which is preliminary data.</text>
</comment>
<dbReference type="SUPFAM" id="SSF51064">
    <property type="entry name" value="Head domain of nucleotide exchange factor GrpE"/>
    <property type="match status" value="1"/>
</dbReference>
<keyword evidence="3" id="KW-0963">Cytoplasm</keyword>
<organism evidence="8 9">
    <name type="scientific">Candidatus Glassbacteria bacterium RIFCSPLOWO2_12_FULL_58_11</name>
    <dbReference type="NCBI Taxonomy" id="1817867"/>
    <lineage>
        <taxon>Bacteria</taxon>
        <taxon>Candidatus Glassiibacteriota</taxon>
    </lineage>
</organism>
<dbReference type="SUPFAM" id="SSF58014">
    <property type="entry name" value="Coiled-coil domain of nucleotide exchange factor GrpE"/>
    <property type="match status" value="1"/>
</dbReference>
<evidence type="ECO:0000256" key="5">
    <source>
        <dbReference type="RuleBase" id="RU004478"/>
    </source>
</evidence>
<dbReference type="PANTHER" id="PTHR21237">
    <property type="entry name" value="GRPE PROTEIN"/>
    <property type="match status" value="1"/>
</dbReference>
<dbReference type="GO" id="GO:0051087">
    <property type="term" value="F:protein-folding chaperone binding"/>
    <property type="evidence" value="ECO:0007669"/>
    <property type="project" value="InterPro"/>
</dbReference>
<proteinExistence type="inferred from homology"/>
<dbReference type="GO" id="GO:0006457">
    <property type="term" value="P:protein folding"/>
    <property type="evidence" value="ECO:0007669"/>
    <property type="project" value="InterPro"/>
</dbReference>
<dbReference type="InterPro" id="IPR000740">
    <property type="entry name" value="GrpE"/>
</dbReference>
<dbReference type="InterPro" id="IPR013805">
    <property type="entry name" value="GrpE_CC"/>
</dbReference>
<evidence type="ECO:0000256" key="2">
    <source>
        <dbReference type="ARBA" id="ARBA00023186"/>
    </source>
</evidence>
<feature type="compositionally biased region" description="Basic residues" evidence="7">
    <location>
        <begin position="1"/>
        <end position="12"/>
    </location>
</feature>
<dbReference type="AlphaFoldDB" id="A0A1F5YM03"/>
<protein>
    <recommendedName>
        <fullName evidence="3 4">Protein GrpE</fullName>
    </recommendedName>
    <alternativeName>
        <fullName evidence="3">HSP-70 cofactor</fullName>
    </alternativeName>
</protein>
<sequence length="204" mass="22781">MGRIMLRGKGKKKADNEPAAESKEPNLDHEEKGQNSAGTVEAAVPAAETAVQEPSPEDKLAEVQDKYLRAVAELDNFKKRAEREKNELSSYIKVSLFRDLLPVLDDFGRFFEHVENGEAVLDQGFVQGIELIHKSLLKLFEKHGVEAIENAGVPVDYNIHEAVLTQPVENKDQDHTVVQILEVGYRIGDKLIRPAKVKVGLFNQ</sequence>
<comment type="subunit">
    <text evidence="3">Homodimer.</text>
</comment>
<evidence type="ECO:0000313" key="8">
    <source>
        <dbReference type="EMBL" id="OGG00912.1"/>
    </source>
</evidence>
<dbReference type="PROSITE" id="PS01071">
    <property type="entry name" value="GRPE"/>
    <property type="match status" value="1"/>
</dbReference>
<feature type="coiled-coil region" evidence="6">
    <location>
        <begin position="60"/>
        <end position="94"/>
    </location>
</feature>
<feature type="compositionally biased region" description="Low complexity" evidence="7">
    <location>
        <begin position="37"/>
        <end position="54"/>
    </location>
</feature>
<dbReference type="GO" id="GO:0000774">
    <property type="term" value="F:adenyl-nucleotide exchange factor activity"/>
    <property type="evidence" value="ECO:0007669"/>
    <property type="project" value="InterPro"/>
</dbReference>
<evidence type="ECO:0000256" key="6">
    <source>
        <dbReference type="SAM" id="Coils"/>
    </source>
</evidence>
<evidence type="ECO:0000256" key="7">
    <source>
        <dbReference type="SAM" id="MobiDB-lite"/>
    </source>
</evidence>
<keyword evidence="2 3" id="KW-0143">Chaperone</keyword>
<feature type="compositionally biased region" description="Basic and acidic residues" evidence="7">
    <location>
        <begin position="13"/>
        <end position="33"/>
    </location>
</feature>
<gene>
    <name evidence="3" type="primary">grpE</name>
    <name evidence="8" type="ORF">A3F83_06505</name>
</gene>
<dbReference type="Gene3D" id="2.30.22.10">
    <property type="entry name" value="Head domain of nucleotide exchange factor GrpE"/>
    <property type="match status" value="1"/>
</dbReference>
<dbReference type="GO" id="GO:0042803">
    <property type="term" value="F:protein homodimerization activity"/>
    <property type="evidence" value="ECO:0007669"/>
    <property type="project" value="InterPro"/>
</dbReference>
<reference evidence="8 9" key="1">
    <citation type="journal article" date="2016" name="Nat. Commun.">
        <title>Thousands of microbial genomes shed light on interconnected biogeochemical processes in an aquifer system.</title>
        <authorList>
            <person name="Anantharaman K."/>
            <person name="Brown C.T."/>
            <person name="Hug L.A."/>
            <person name="Sharon I."/>
            <person name="Castelle C.J."/>
            <person name="Probst A.J."/>
            <person name="Thomas B.C."/>
            <person name="Singh A."/>
            <person name="Wilkins M.J."/>
            <person name="Karaoz U."/>
            <person name="Brodie E.L."/>
            <person name="Williams K.H."/>
            <person name="Hubbard S.S."/>
            <person name="Banfield J.F."/>
        </authorList>
    </citation>
    <scope>NUCLEOTIDE SEQUENCE [LARGE SCALE GENOMIC DNA]</scope>
</reference>
<dbReference type="PRINTS" id="PR00773">
    <property type="entry name" value="GRPEPROTEIN"/>
</dbReference>
<dbReference type="Gene3D" id="3.90.20.20">
    <property type="match status" value="1"/>
</dbReference>
<dbReference type="HAMAP" id="MF_01151">
    <property type="entry name" value="GrpE"/>
    <property type="match status" value="1"/>
</dbReference>
<comment type="function">
    <text evidence="3 4">Participates actively in the response to hyperosmotic and heat shock by preventing the aggregation of stress-denatured proteins, in association with DnaK and GrpE. It is the nucleotide exchange factor for DnaK and may function as a thermosensor. Unfolded proteins bind initially to DnaJ; upon interaction with the DnaJ-bound protein, DnaK hydrolyzes its bound ATP, resulting in the formation of a stable complex. GrpE releases ADP from DnaK; ATP binding to DnaK triggers the release of the substrate protein, thus completing the reaction cycle. Several rounds of ATP-dependent interactions between DnaJ, DnaK and GrpE are required for fully efficient folding.</text>
</comment>
<evidence type="ECO:0000256" key="4">
    <source>
        <dbReference type="RuleBase" id="RU000639"/>
    </source>
</evidence>
<name>A0A1F5YM03_9BACT</name>
<dbReference type="GO" id="GO:0051082">
    <property type="term" value="F:unfolded protein binding"/>
    <property type="evidence" value="ECO:0007669"/>
    <property type="project" value="TreeGrafter"/>
</dbReference>
<keyword evidence="3 4" id="KW-0346">Stress response</keyword>
<evidence type="ECO:0000256" key="1">
    <source>
        <dbReference type="ARBA" id="ARBA00009054"/>
    </source>
</evidence>
<dbReference type="CDD" id="cd00446">
    <property type="entry name" value="GrpE"/>
    <property type="match status" value="1"/>
</dbReference>